<comment type="caution">
    <text evidence="4">The sequence shown here is derived from an EMBL/GenBank/DDBJ whole genome shotgun (WGS) entry which is preliminary data.</text>
</comment>
<dbReference type="InterPro" id="IPR039448">
    <property type="entry name" value="Beta_helix"/>
</dbReference>
<dbReference type="RefSeq" id="WP_080459658.1">
    <property type="nucleotide sequence ID" value="NZ_JXMW01000003.1"/>
</dbReference>
<feature type="domain" description="Right handed beta helix" evidence="3">
    <location>
        <begin position="193"/>
        <end position="322"/>
    </location>
</feature>
<reference evidence="4 5" key="1">
    <citation type="submission" date="2014-12" db="EMBL/GenBank/DDBJ databases">
        <title>Genome sequence of Methanobrevibacter arboriphilicus DH1, DSM1125.</title>
        <authorList>
            <person name="Poehlein A."/>
            <person name="Thauer R.K."/>
            <person name="Seedorf H."/>
            <person name="Daniel R."/>
        </authorList>
    </citation>
    <scope>NUCLEOTIDE SEQUENCE [LARGE SCALE GENOMIC DNA]</scope>
    <source>
        <strain evidence="4 5">DH1</strain>
    </source>
</reference>
<feature type="domain" description="CARDB" evidence="2">
    <location>
        <begin position="1347"/>
        <end position="1433"/>
    </location>
</feature>
<protein>
    <recommendedName>
        <fullName evidence="6">Adhesin-like protein</fullName>
    </recommendedName>
</protein>
<feature type="domain" description="Right handed beta helix" evidence="3">
    <location>
        <begin position="329"/>
        <end position="491"/>
    </location>
</feature>
<accession>A0A1V6N430</accession>
<dbReference type="InterPro" id="IPR006626">
    <property type="entry name" value="PbH1"/>
</dbReference>
<dbReference type="Pfam" id="PF13229">
    <property type="entry name" value="Beta_helix"/>
    <property type="match status" value="3"/>
</dbReference>
<dbReference type="InterPro" id="IPR011635">
    <property type="entry name" value="CARDB"/>
</dbReference>
<evidence type="ECO:0008006" key="6">
    <source>
        <dbReference type="Google" id="ProtNLM"/>
    </source>
</evidence>
<proteinExistence type="predicted"/>
<dbReference type="EMBL" id="JXMW01000003">
    <property type="protein sequence ID" value="OQD59424.1"/>
    <property type="molecule type" value="Genomic_DNA"/>
</dbReference>
<keyword evidence="5" id="KW-1185">Reference proteome</keyword>
<feature type="domain" description="CARDB" evidence="2">
    <location>
        <begin position="1453"/>
        <end position="1535"/>
    </location>
</feature>
<dbReference type="SUPFAM" id="SSF51126">
    <property type="entry name" value="Pectin lyase-like"/>
    <property type="match status" value="3"/>
</dbReference>
<dbReference type="Pfam" id="PF07705">
    <property type="entry name" value="CARDB"/>
    <property type="match status" value="2"/>
</dbReference>
<dbReference type="Gene3D" id="2.60.40.10">
    <property type="entry name" value="Immunoglobulins"/>
    <property type="match status" value="2"/>
</dbReference>
<feature type="region of interest" description="Disordered" evidence="1">
    <location>
        <begin position="67"/>
        <end position="89"/>
    </location>
</feature>
<dbReference type="Gene3D" id="2.160.20.10">
    <property type="entry name" value="Single-stranded right-handed beta-helix, Pectin lyase-like"/>
    <property type="match status" value="3"/>
</dbReference>
<dbReference type="SMART" id="SM00710">
    <property type="entry name" value="PbH1"/>
    <property type="match status" value="20"/>
</dbReference>
<evidence type="ECO:0000259" key="3">
    <source>
        <dbReference type="Pfam" id="PF13229"/>
    </source>
</evidence>
<dbReference type="InterPro" id="IPR012334">
    <property type="entry name" value="Pectin_lyas_fold"/>
</dbReference>
<evidence type="ECO:0000259" key="2">
    <source>
        <dbReference type="Pfam" id="PF07705"/>
    </source>
</evidence>
<evidence type="ECO:0000313" key="5">
    <source>
        <dbReference type="Proteomes" id="UP000191661"/>
    </source>
</evidence>
<sequence length="1539" mass="167814">MGKLKITMVFIVLLIFLALGTANAADTNSFDNNAVNDNSINGNFIDSNLVDANIVNDNNADDSFDVNGVNDNNLNGNGNSNKENTSNNDYNNFKDSNSGLGSIIDQPFSTESSLNVQNMIIASTPVTYIINNSNYNDFFYNNGSIRSGINAGDTLYIQGTLTNKNFIISIPLNIITTKGDGKLVKCTITIINTGSGSNITNLTFNNSNNNGHGVHLTGTQYNKIENCSFTLNGLNAYSIPVVRSNYNRIIGNTIKQTPNNAGQGQTHSLIVLGDSHYNVIENNTLESDGSNCIYLCTAAFADFSGSKSSTNNNISGNIIYGVSGDWCWAIAISNGDYNNIKNNKVRGAQRGISVSGNYINITDNDLQSKGTSDKPGIGISASGNYINIINNYINQSTTNEVGIEFSGTNSSIRNNTIFTINGYAMQVSVSENITLQNNSIATKAGKGISIFGTNNLILIENNYINSTNGVCIMLDKASNSKFPKNVIIKNNKLNTTGEFAVDAKNADDSPGSILFDGQGNIIYGGGKYRDPNGVVSIPNSTPIFDGESHYVNESNYDDYFTSDGTLTSNVSDRDILIISGNFYNKNIIINRVVKIEGNGAYFYNTTFKIIIDGARIDSINIINSNNMGIIIVEANNVEINYCNITLNHTKTAYGIWISKSDNAKIKYNRITVKGDFLTFGIFLDGANNCTIQDNIINVTGTKDLYNHHVGNCTECDNGTCVGGTCTGGTCVGGTCVDGTCTGGTCVGGTDDDGTHIIPEIYRTYGIILIGSDNNKIINNRIYATSALENAIDPINDGQNSIVGIDIYYDSHNNEVIGNIIEIIAKDPFLYGMGVLGSPTGTNSTTAKNNIFKNNRVTLVGPYFVSGFISGQNSYDTIVSDNTFECWGGNYSYGITLEKSQLNTIANNTIRTSAIVNYAIEAFESNYNIISNNNIESQGSYSYGIALYSSSGNSISYNTINVNGNRLTTPLEGTHHDVIPYGNAGILLIANSNGNNITNNSIISSGEYAINCTNTSGNKIVYNFLNTTDMDGKKGKDSVSSIAGMNVIERNYYHSFEATLPPVSTEVNGTANSTFHVNSQTGDVNGAKVKFYVFYEGTWTLFNESYITDGVAGFNWNKIFNGLNYGVYQIKAVIIKDGFEDYTIYSNLTVNKAPIEVIILNSTGIKGGSVKLSAKVTDKRNNSVSNVKVDFYVNGFYVGSNRTNSEGIAVYNYIERKGLNVGSYNLKADALVSYNHLNGSNEGIVKIKDKSILTFYSIPSEIGKISIIQAVLKNSAGKALSGKTLYLIIGNKVYLANTTSNGIATFGFSGLNIGKTKFVILFVDDDTQGSCNVTGYYTVKNHADLIITHVKKSGNYKYKITVKNQGESTSKASKLKIWFGKKYKIVKIGSIDPNKSKTINVNFFKYSTHKKYTKYVEINYNKAINETNYKNNKISFKTSNYQRFKADLTIKSIKRSGNKYIITIKNQGTAESGKFRIKIGYGKKGKIFTVKSIPKGKQLTQKFTFFKYSTHKKYTKYVNVNYNKAVVESNYKNNLKKFKV</sequence>
<gene>
    <name evidence="4" type="ORF">MBBAR_3c00790</name>
</gene>
<evidence type="ECO:0000256" key="1">
    <source>
        <dbReference type="SAM" id="MobiDB-lite"/>
    </source>
</evidence>
<name>A0A1V6N430_METAZ</name>
<dbReference type="InterPro" id="IPR013783">
    <property type="entry name" value="Ig-like_fold"/>
</dbReference>
<feature type="domain" description="Right handed beta helix" evidence="3">
    <location>
        <begin position="840"/>
        <end position="1022"/>
    </location>
</feature>
<evidence type="ECO:0000313" key="4">
    <source>
        <dbReference type="EMBL" id="OQD59424.1"/>
    </source>
</evidence>
<dbReference type="PANTHER" id="PTHR42264">
    <property type="entry name" value="EPHRIN_REC_LIKE DOMAIN-CONTAINING PROTEIN"/>
    <property type="match status" value="1"/>
</dbReference>
<dbReference type="InterPro" id="IPR011050">
    <property type="entry name" value="Pectin_lyase_fold/virulence"/>
</dbReference>
<organism evidence="4 5">
    <name type="scientific">Methanobrevibacter arboriphilus JCM 13429 = DSM 1125</name>
    <dbReference type="NCBI Taxonomy" id="1300164"/>
    <lineage>
        <taxon>Archaea</taxon>
        <taxon>Methanobacteriati</taxon>
        <taxon>Methanobacteriota</taxon>
        <taxon>Methanomada group</taxon>
        <taxon>Methanobacteria</taxon>
        <taxon>Methanobacteriales</taxon>
        <taxon>Methanobacteriaceae</taxon>
        <taxon>Methanobrevibacter</taxon>
    </lineage>
</organism>
<dbReference type="OrthoDB" id="78237at2157"/>
<dbReference type="Proteomes" id="UP000191661">
    <property type="component" value="Unassembled WGS sequence"/>
</dbReference>